<dbReference type="SMART" id="SM00066">
    <property type="entry name" value="GAL4"/>
    <property type="match status" value="1"/>
</dbReference>
<dbReference type="SUPFAM" id="SSF57701">
    <property type="entry name" value="Zn2/Cys6 DNA-binding domain"/>
    <property type="match status" value="1"/>
</dbReference>
<dbReference type="Pfam" id="PF00172">
    <property type="entry name" value="Zn_clus"/>
    <property type="match status" value="1"/>
</dbReference>
<keyword evidence="4" id="KW-0804">Transcription</keyword>
<proteinExistence type="predicted"/>
<dbReference type="InterPro" id="IPR001138">
    <property type="entry name" value="Zn2Cys6_DnaBD"/>
</dbReference>
<feature type="region of interest" description="Disordered" evidence="6">
    <location>
        <begin position="150"/>
        <end position="185"/>
    </location>
</feature>
<evidence type="ECO:0000256" key="3">
    <source>
        <dbReference type="ARBA" id="ARBA00023125"/>
    </source>
</evidence>
<evidence type="ECO:0000256" key="1">
    <source>
        <dbReference type="ARBA" id="ARBA00004123"/>
    </source>
</evidence>
<feature type="domain" description="Zn(2)-C6 fungal-type" evidence="7">
    <location>
        <begin position="195"/>
        <end position="223"/>
    </location>
</feature>
<sequence length="636" mass="71703">MLSMQNSSALVHPSSSNLNDLRHRQHVIPSSSTHSESISEISAFTDYSLMDDSSVSHRASISTDDISTESLESWDGDGLADSSPTAEVEVKIHDVAHPLGVASTKTFQFSLATAQDSPLSMGEVTPKVEEVEEVDDLQSIKPLGVEPPMVNADSTHLDSTATPVTVPRKRGRPRKHPLPIPGGQVKITKGRSKTGCITCRRRKKKCDETKPSCLNCQKNAVVCEGYPPKEIWKSGKQKMEDAARSQCMITRTLPFLIDGIESDIDRRFLDHFVYGFSRVLTLINDDSNPFKEILLPMATQHRGLMHSLMCLSGSHLSGMNPEPKVIERKYHHFHRAIRDLKNNIKASSQGSEEPELLVEDPIIASTIALSLNTICEGETNGEYRPHMDAARYLLVTQKPRNEKFRQFIVEFFQYHDVSNSITSLDRRPAHLNGELRLPDFVPHAQAGMFLGVFDGLFNYISEVTRLRDRIRKRHNEGHEPAVDYQILSEAVSIDSAIRAWETSHAANTPNWALAQLYRQSTWVYLYRTIRPSRPSEKIAQVVDDGLAYLDQLPQDAGAYSIVLMPLFLLGCSAFETRQRERIQGGFESLKAYSNLRNIEPALTVVEKVWEVMDQKMEESWDWEKIIQSMNMDFLIT</sequence>
<dbReference type="PANTHER" id="PTHR37534:SF38">
    <property type="entry name" value="ZN(2)-C6 FUNGAL-TYPE DOMAIN-CONTAINING PROTEIN"/>
    <property type="match status" value="1"/>
</dbReference>
<dbReference type="GO" id="GO:0005634">
    <property type="term" value="C:nucleus"/>
    <property type="evidence" value="ECO:0007669"/>
    <property type="project" value="UniProtKB-SubCell"/>
</dbReference>
<accession>A0A4V3UQC6</accession>
<evidence type="ECO:0000256" key="6">
    <source>
        <dbReference type="SAM" id="MobiDB-lite"/>
    </source>
</evidence>
<evidence type="ECO:0000259" key="7">
    <source>
        <dbReference type="PROSITE" id="PS50048"/>
    </source>
</evidence>
<dbReference type="VEuPathDB" id="FungiDB:EYZ11_001926"/>
<keyword evidence="5" id="KW-0539">Nucleus</keyword>
<dbReference type="InterPro" id="IPR036864">
    <property type="entry name" value="Zn2-C6_fun-type_DNA-bd_sf"/>
</dbReference>
<evidence type="ECO:0000313" key="8">
    <source>
        <dbReference type="EMBL" id="THC98574.1"/>
    </source>
</evidence>
<dbReference type="Pfam" id="PF11951">
    <property type="entry name" value="Fungal_trans_2"/>
    <property type="match status" value="1"/>
</dbReference>
<feature type="compositionally biased region" description="Polar residues" evidence="6">
    <location>
        <begin position="1"/>
        <end position="19"/>
    </location>
</feature>
<dbReference type="Gene3D" id="4.10.240.10">
    <property type="entry name" value="Zn(2)-C6 fungal-type DNA-binding domain"/>
    <property type="match status" value="1"/>
</dbReference>
<dbReference type="PANTHER" id="PTHR37534">
    <property type="entry name" value="TRANSCRIPTIONAL ACTIVATOR PROTEIN UGA3"/>
    <property type="match status" value="1"/>
</dbReference>
<comment type="subcellular location">
    <subcellularLocation>
        <location evidence="1">Nucleus</location>
    </subcellularLocation>
</comment>
<gene>
    <name evidence="8" type="ORF">EYZ11_001926</name>
</gene>
<dbReference type="CDD" id="cd00067">
    <property type="entry name" value="GAL4"/>
    <property type="match status" value="1"/>
</dbReference>
<reference evidence="8 9" key="1">
    <citation type="submission" date="2019-03" db="EMBL/GenBank/DDBJ databases">
        <title>The genome sequence of a newly discovered highly antifungal drug resistant Aspergillus species, Aspergillus tanneri NIH 1004.</title>
        <authorList>
            <person name="Mounaud S."/>
            <person name="Singh I."/>
            <person name="Joardar V."/>
            <person name="Pakala S."/>
            <person name="Pakala S."/>
            <person name="Venepally P."/>
            <person name="Hoover J."/>
            <person name="Nierman W."/>
            <person name="Chung J."/>
            <person name="Losada L."/>
        </authorList>
    </citation>
    <scope>NUCLEOTIDE SEQUENCE [LARGE SCALE GENOMIC DNA]</scope>
    <source>
        <strain evidence="8 9">NIH1004</strain>
    </source>
</reference>
<dbReference type="PROSITE" id="PS50048">
    <property type="entry name" value="ZN2_CY6_FUNGAL_2"/>
    <property type="match status" value="1"/>
</dbReference>
<evidence type="ECO:0000256" key="5">
    <source>
        <dbReference type="ARBA" id="ARBA00023242"/>
    </source>
</evidence>
<dbReference type="PROSITE" id="PS00463">
    <property type="entry name" value="ZN2_CY6_FUNGAL_1"/>
    <property type="match status" value="1"/>
</dbReference>
<dbReference type="STRING" id="1220188.A0A4V3UQC6"/>
<dbReference type="EMBL" id="SOSA01000040">
    <property type="protein sequence ID" value="THC98574.1"/>
    <property type="molecule type" value="Genomic_DNA"/>
</dbReference>
<feature type="compositionally biased region" description="Basic residues" evidence="6">
    <location>
        <begin position="167"/>
        <end position="177"/>
    </location>
</feature>
<feature type="region of interest" description="Disordered" evidence="6">
    <location>
        <begin position="58"/>
        <end position="82"/>
    </location>
</feature>
<dbReference type="AlphaFoldDB" id="A0A4V3UQC6"/>
<protein>
    <recommendedName>
        <fullName evidence="7">Zn(2)-C6 fungal-type domain-containing protein</fullName>
    </recommendedName>
</protein>
<dbReference type="GO" id="GO:0000981">
    <property type="term" value="F:DNA-binding transcription factor activity, RNA polymerase II-specific"/>
    <property type="evidence" value="ECO:0007669"/>
    <property type="project" value="InterPro"/>
</dbReference>
<dbReference type="GO" id="GO:0045944">
    <property type="term" value="P:positive regulation of transcription by RNA polymerase II"/>
    <property type="evidence" value="ECO:0007669"/>
    <property type="project" value="TreeGrafter"/>
</dbReference>
<organism evidence="8 9">
    <name type="scientific">Aspergillus tanneri</name>
    <dbReference type="NCBI Taxonomy" id="1220188"/>
    <lineage>
        <taxon>Eukaryota</taxon>
        <taxon>Fungi</taxon>
        <taxon>Dikarya</taxon>
        <taxon>Ascomycota</taxon>
        <taxon>Pezizomycotina</taxon>
        <taxon>Eurotiomycetes</taxon>
        <taxon>Eurotiomycetidae</taxon>
        <taxon>Eurotiales</taxon>
        <taxon>Aspergillaceae</taxon>
        <taxon>Aspergillus</taxon>
        <taxon>Aspergillus subgen. Circumdati</taxon>
    </lineage>
</organism>
<keyword evidence="9" id="KW-1185">Reference proteome</keyword>
<dbReference type="Proteomes" id="UP000308092">
    <property type="component" value="Unassembled WGS sequence"/>
</dbReference>
<keyword evidence="2" id="KW-0805">Transcription regulation</keyword>
<dbReference type="InterPro" id="IPR021858">
    <property type="entry name" value="Fun_TF"/>
</dbReference>
<evidence type="ECO:0000256" key="2">
    <source>
        <dbReference type="ARBA" id="ARBA00023015"/>
    </source>
</evidence>
<keyword evidence="3" id="KW-0238">DNA-binding</keyword>
<name>A0A4V3UQC6_9EURO</name>
<dbReference type="GO" id="GO:0008270">
    <property type="term" value="F:zinc ion binding"/>
    <property type="evidence" value="ECO:0007669"/>
    <property type="project" value="InterPro"/>
</dbReference>
<feature type="region of interest" description="Disordered" evidence="6">
    <location>
        <begin position="1"/>
        <end position="21"/>
    </location>
</feature>
<evidence type="ECO:0000256" key="4">
    <source>
        <dbReference type="ARBA" id="ARBA00023163"/>
    </source>
</evidence>
<dbReference type="GO" id="GO:0000976">
    <property type="term" value="F:transcription cis-regulatory region binding"/>
    <property type="evidence" value="ECO:0007669"/>
    <property type="project" value="TreeGrafter"/>
</dbReference>
<evidence type="ECO:0000313" key="9">
    <source>
        <dbReference type="Proteomes" id="UP000308092"/>
    </source>
</evidence>
<comment type="caution">
    <text evidence="8">The sequence shown here is derived from an EMBL/GenBank/DDBJ whole genome shotgun (WGS) entry which is preliminary data.</text>
</comment>
<feature type="compositionally biased region" description="Polar residues" evidence="6">
    <location>
        <begin position="152"/>
        <end position="163"/>
    </location>
</feature>
<feature type="compositionally biased region" description="Polar residues" evidence="6">
    <location>
        <begin position="58"/>
        <end position="71"/>
    </location>
</feature>